<dbReference type="InterPro" id="IPR047187">
    <property type="entry name" value="SF1_C_Upf1"/>
</dbReference>
<evidence type="ECO:0000256" key="3">
    <source>
        <dbReference type="ARBA" id="ARBA00010992"/>
    </source>
</evidence>
<accession>A0A0U1LIQ5</accession>
<dbReference type="Pfam" id="PF20173">
    <property type="entry name" value="ZnF_RZ-type"/>
    <property type="match status" value="1"/>
</dbReference>
<keyword evidence="5" id="KW-0963">Cytoplasm</keyword>
<evidence type="ECO:0000256" key="12">
    <source>
        <dbReference type="ARBA" id="ARBA00022989"/>
    </source>
</evidence>
<evidence type="ECO:0000256" key="9">
    <source>
        <dbReference type="ARBA" id="ARBA00022806"/>
    </source>
</evidence>
<feature type="region of interest" description="Disordered" evidence="14">
    <location>
        <begin position="29"/>
        <end position="64"/>
    </location>
</feature>
<dbReference type="GO" id="GO:0002376">
    <property type="term" value="P:immune system process"/>
    <property type="evidence" value="ECO:0007669"/>
    <property type="project" value="UniProtKB-KW"/>
</dbReference>
<dbReference type="InterPro" id="IPR041679">
    <property type="entry name" value="DNA2/NAM7-like_C"/>
</dbReference>
<evidence type="ECO:0000256" key="15">
    <source>
        <dbReference type="SAM" id="Phobius"/>
    </source>
</evidence>
<keyword evidence="19" id="KW-1185">Reference proteome</keyword>
<feature type="transmembrane region" description="Helical" evidence="15">
    <location>
        <begin position="2300"/>
        <end position="2319"/>
    </location>
</feature>
<dbReference type="InterPro" id="IPR027417">
    <property type="entry name" value="P-loop_NTPase"/>
</dbReference>
<dbReference type="OrthoDB" id="2423195at2759"/>
<dbReference type="NCBIfam" id="TIGR00879">
    <property type="entry name" value="SP"/>
    <property type="match status" value="1"/>
</dbReference>
<feature type="transmembrane region" description="Helical" evidence="15">
    <location>
        <begin position="2204"/>
        <end position="2221"/>
    </location>
</feature>
<evidence type="ECO:0000256" key="14">
    <source>
        <dbReference type="SAM" id="MobiDB-lite"/>
    </source>
</evidence>
<dbReference type="PROSITE" id="PS00217">
    <property type="entry name" value="SUGAR_TRANSPORT_2"/>
    <property type="match status" value="1"/>
</dbReference>
<dbReference type="InterPro" id="IPR050360">
    <property type="entry name" value="MFS_Sugar_Transporters"/>
</dbReference>
<evidence type="ECO:0000313" key="19">
    <source>
        <dbReference type="Proteomes" id="UP000054383"/>
    </source>
</evidence>
<evidence type="ECO:0000256" key="5">
    <source>
        <dbReference type="ARBA" id="ARBA00022490"/>
    </source>
</evidence>
<name>A0A0U1LIQ5_TALIS</name>
<dbReference type="SUPFAM" id="SSF52540">
    <property type="entry name" value="P-loop containing nucleoside triphosphate hydrolases"/>
    <property type="match status" value="1"/>
</dbReference>
<keyword evidence="7" id="KW-0479">Metal-binding</keyword>
<dbReference type="GO" id="GO:0004386">
    <property type="term" value="F:helicase activity"/>
    <property type="evidence" value="ECO:0007669"/>
    <property type="project" value="InterPro"/>
</dbReference>
<dbReference type="OMA" id="QCGHFLT"/>
<keyword evidence="12 15" id="KW-1133">Transmembrane helix</keyword>
<dbReference type="GO" id="GO:0008270">
    <property type="term" value="F:zinc ion binding"/>
    <property type="evidence" value="ECO:0007669"/>
    <property type="project" value="UniProtKB-KW"/>
</dbReference>
<evidence type="ECO:0000256" key="13">
    <source>
        <dbReference type="ARBA" id="ARBA00023136"/>
    </source>
</evidence>
<protein>
    <submittedName>
        <fullName evidence="18">NFX1-type zinc finger-containing protein 1</fullName>
    </submittedName>
</protein>
<feature type="domain" description="Major facilitator superfamily (MFS) profile" evidence="16">
    <location>
        <begin position="1864"/>
        <end position="2353"/>
    </location>
</feature>
<comment type="similarity">
    <text evidence="3">Belongs to the major facilitator superfamily. Sugar transporter (TC 2.A.1.1) family.</text>
</comment>
<comment type="subcellular location">
    <subcellularLocation>
        <location evidence="2">Cytoplasm</location>
    </subcellularLocation>
    <subcellularLocation>
        <location evidence="1">Membrane</location>
        <topology evidence="1">Multi-pass membrane protein</topology>
    </subcellularLocation>
</comment>
<dbReference type="GO" id="GO:0016020">
    <property type="term" value="C:membrane"/>
    <property type="evidence" value="ECO:0007669"/>
    <property type="project" value="UniProtKB-SubCell"/>
</dbReference>
<dbReference type="InterPro" id="IPR036259">
    <property type="entry name" value="MFS_trans_sf"/>
</dbReference>
<evidence type="ECO:0000256" key="1">
    <source>
        <dbReference type="ARBA" id="ARBA00004141"/>
    </source>
</evidence>
<keyword evidence="9" id="KW-0547">Nucleotide-binding</keyword>
<evidence type="ECO:0000256" key="10">
    <source>
        <dbReference type="ARBA" id="ARBA00022833"/>
    </source>
</evidence>
<evidence type="ECO:0000256" key="4">
    <source>
        <dbReference type="ARBA" id="ARBA00022448"/>
    </source>
</evidence>
<dbReference type="GO" id="GO:0005351">
    <property type="term" value="F:carbohydrate:proton symporter activity"/>
    <property type="evidence" value="ECO:0007669"/>
    <property type="project" value="TreeGrafter"/>
</dbReference>
<dbReference type="STRING" id="28573.A0A0U1LIQ5"/>
<dbReference type="FunFam" id="3.40.50.300:FF:001660">
    <property type="entry name" value="NF-X1 finger and helicase protein, putative"/>
    <property type="match status" value="1"/>
</dbReference>
<feature type="compositionally biased region" description="Gly residues" evidence="14">
    <location>
        <begin position="38"/>
        <end position="47"/>
    </location>
</feature>
<dbReference type="InterPro" id="IPR041677">
    <property type="entry name" value="DNA2/NAM7_AAA_11"/>
</dbReference>
<dbReference type="CDD" id="cd17936">
    <property type="entry name" value="EEXXEc_NFX1"/>
    <property type="match status" value="1"/>
</dbReference>
<gene>
    <name evidence="18" type="ORF">PISL3812_00236</name>
</gene>
<dbReference type="PROSITE" id="PS50850">
    <property type="entry name" value="MFS"/>
    <property type="match status" value="1"/>
</dbReference>
<organism evidence="18 19">
    <name type="scientific">Talaromyces islandicus</name>
    <name type="common">Penicillium islandicum</name>
    <dbReference type="NCBI Taxonomy" id="28573"/>
    <lineage>
        <taxon>Eukaryota</taxon>
        <taxon>Fungi</taxon>
        <taxon>Dikarya</taxon>
        <taxon>Ascomycota</taxon>
        <taxon>Pezizomycotina</taxon>
        <taxon>Eurotiomycetes</taxon>
        <taxon>Eurotiomycetidae</taxon>
        <taxon>Eurotiales</taxon>
        <taxon>Trichocomaceae</taxon>
        <taxon>Talaromyces</taxon>
        <taxon>Talaromyces sect. Islandici</taxon>
    </lineage>
</organism>
<evidence type="ECO:0000256" key="11">
    <source>
        <dbReference type="ARBA" id="ARBA00022859"/>
    </source>
</evidence>
<keyword evidence="10" id="KW-0862">Zinc</keyword>
<dbReference type="InterPro" id="IPR046439">
    <property type="entry name" value="ZF_RZ_dom"/>
</dbReference>
<dbReference type="PROSITE" id="PS00216">
    <property type="entry name" value="SUGAR_TRANSPORT_1"/>
    <property type="match status" value="1"/>
</dbReference>
<keyword evidence="8" id="KW-0863">Zinc-finger</keyword>
<reference evidence="18 19" key="1">
    <citation type="submission" date="2015-04" db="EMBL/GenBank/DDBJ databases">
        <authorList>
            <person name="Syromyatnikov M.Y."/>
            <person name="Popov V.N."/>
        </authorList>
    </citation>
    <scope>NUCLEOTIDE SEQUENCE [LARGE SCALE GENOMIC DNA]</scope>
    <source>
        <strain evidence="18">WF-38-12</strain>
    </source>
</reference>
<evidence type="ECO:0000256" key="6">
    <source>
        <dbReference type="ARBA" id="ARBA00022692"/>
    </source>
</evidence>
<dbReference type="CDD" id="cd17356">
    <property type="entry name" value="MFS_HXT"/>
    <property type="match status" value="1"/>
</dbReference>
<dbReference type="EMBL" id="CVMT01000001">
    <property type="protein sequence ID" value="CRG82889.1"/>
    <property type="molecule type" value="Genomic_DNA"/>
</dbReference>
<sequence>MRPTSDRVCFEFRDTGNCGRRNCGFVHVRGSDRDGGRGGRGGRGGYMRGSSDRNQPPKSPREKNEFFEWRRDIPLDTRDNRTLGRRLGWFFQEGRRLIEVDRGSAQQVVNCLAQEGGLKRIRELIDPDFTSMSESRKMGVFEEQVLPFLEIIIHTDVLASLLLEQAVGTIYNFVFGQGGQRAVKLLNYLADVLETSSRNGNEDSSDVKGKHISHLETTLLFLKQVVDLNSTATVCEPLKPVTRKFEAIYLALESSDSGPWLVGARSNLENIQRRLDIGSLLPDLKPRTQTVRLRTPVRFVVAHDPPGGRHDNDHTDICRINILPTLQEIRSTRSEYLPPRDPNKWHVDGARGLLDRNFRLLREDTVGQLRDAIHNEIVPNNIAQDGQNGLRTRVYRNAQIVDLDMDVYQGLRIQMEFPQPTNVQKLNKKEREEWWQMSKRFQTSALVFLTDYHEFAVFCTVSGPRTEPSKSDKIRIPPPQKKEEAALWTDSKIAKIVLGLVEIDRPNIRNILRAYRSRRMPAKLSLIEFPGVLLPSFQPTLQALQRMQLAARLPFADILTAHSQTDVSPPLYALQPGFSFNLQCLMKDGTRLDLHPGQPFDIQRLHKQCDLDEAQAEALVNSLQRKIALIQGPPGTGKSFTGVSLVKALLANKRNAKLGPIVCVCYTNHALDQFLEDLLKKNITTQIVRIGSRSKSDAVEPFNLRNVANKFGKTKFEKFKFAETKGLLESTIDNFPKAELDRDSSPHDIVTFLRESKHAHYNQLFEADAEGWHKVFKQGPRGVFRNWLQGAQSSKSQPRSVEDLYDENVNAMTFQERKALFLHWVRETEEQICARSTELILSHSEIKSSFDKIRNEGDLHCLENADVIGVTTTGLARNLGMLRRLQSKVLIAEEAGEVLEAHLLTALIPSIEHAIFIGDHLQLRPQIQNYDFSIENQRGGDNYALDISLFERLVDTASEDGLGVPFSTLETQRRMHPSIADLIRNTLYPKLNDAPSVSEYPGVIGMRRRLFWLDHRELEAGSSGNDAVTTSHWNQHEVGLTAAVVMHLTSQGVYKAGDIAVLTPYLGQLQRLRTELQRFFTISVSERDQDQLDQAGFENEENPATKSIVKANLLHSVRLATVDNFQGEEAKVIVISLVRSNKQNRCGFLRTSNRINVLLSRAKHGMYIIGNAETYGHVPMWAEFRSQIILLSSHQKEAVIFVASTGYRVVTLVFRNAIQSGVVTHAQSDARLKSTTRTAFFHADTRLKFCRAGRHKTSQQSLNSAVLMSAALAIDAKSNAGQTYLADILVNDYATNVCLVMKKANFGPTMVLADNNADVTTKHVPMYVVLRAMGKMLAHHAVRHAMFAVAIQNVAENATSRVYLALKMNAYQLVRIANARCLVRLLVTMCHVRSGFCQICGDDQVKDTMVDFIMGESYREIDLNENPCIFPQCGHFLTMESMDGQLDLKKHYTMDTNDKPIAIASSSEPFSIDDIKKCATCRGSLRDISRYGRLVRRALLDECTKKFILFSNNEYILIAKDLSKSLNGLREKEAEKSEDFKNKQEIKIEGPSAHQIDILSKFMSLRWHESLSLRRRLVSFHRKVSQDEQPFQRVRNKVEDVRRRKQADVSFEFDESVLQTKGVLMATALLIRLDTALIADFLALRRKSIQKVDGTKSLHINLKKNRQDCERLVQSAADSMRVSLQVEGLIFLAQLCALERPFKDASTTEILLETGMQAVEKARELCTSHPGQTAGLLDEIDGARNMLNEGTFYTAVTNAERLAVIEAMSREFRGTGHWYYCVNGHPFTIGECGMPMEQSRCPECGAPVGGQHHQQVAGVRRADDLEERLRDRPGEMASTADIESQPAPQAGFALIYKNPYLFGVALFSTLGGLLFGYDQGVVSGILTMESFGARFPRVYSDSGFKGWFVSTLLLAAWFGSLCNGPIGDRLGRRASMFLAVAIFVIGSAIQCGAVTVAMLFVGRAIAGFAIGQLTQVVPLFISEISIPEIRGGLVVLQQLSVTIGILISFWIDYGTNYIGGTRCAPDIPYTGGTASSRTFNPYTDIPTSGHCPGQSEASWRLPFSLQIVPALTLGIGMIFFPESPRWLLMQERDDEAISSLCRLRRLAERDHPDLVKEFLEIKAQILLENTFAREKWPGLAGVRLHAAEYLSLLTTWARFKRLAIGCCVMFFQQFMGCNAMIYYAPTIFGQLGLSGNTTSLLATGVYGIVNCLSTLPALFLIDRVGRRGLLMSGAVGTCISLVIVGGILGAYGSGLADHKAAGWTGIAFIYIYDVNFSYSFAPIGWVLPSEIFNLSIRSKAISITTSATWMCNFIIGLVTPDMLASISWGTYIFFAAFCLLAFAFTFFCIPETRGKTLEDMDLIFGDTAAHEEKQRIVHIEAQLRGMPLVSDDVLKEDIVQQEHAHPTTH</sequence>
<keyword evidence="9" id="KW-0347">Helicase</keyword>
<dbReference type="InterPro" id="IPR020846">
    <property type="entry name" value="MFS_dom"/>
</dbReference>
<feature type="transmembrane region" description="Helical" evidence="15">
    <location>
        <begin position="1936"/>
        <end position="1958"/>
    </location>
</feature>
<dbReference type="InterPro" id="IPR005829">
    <property type="entry name" value="Sugar_transporter_CS"/>
</dbReference>
<keyword evidence="11" id="KW-0391">Immunity</keyword>
<keyword evidence="9" id="KW-0378">Hydrolase</keyword>
<dbReference type="PROSITE" id="PS51981">
    <property type="entry name" value="ZF_RZ"/>
    <property type="match status" value="1"/>
</dbReference>
<dbReference type="GO" id="GO:0005737">
    <property type="term" value="C:cytoplasm"/>
    <property type="evidence" value="ECO:0007669"/>
    <property type="project" value="UniProtKB-SubCell"/>
</dbReference>
<dbReference type="InterPro" id="IPR005828">
    <property type="entry name" value="MFS_sugar_transport-like"/>
</dbReference>
<feature type="transmembrane region" description="Helical" evidence="15">
    <location>
        <begin position="2263"/>
        <end position="2288"/>
    </location>
</feature>
<dbReference type="PANTHER" id="PTHR48022:SF48">
    <property type="entry name" value="SUGAR TRANSPORTER, PUTATIVE (AFU_ORTHOLOGUE AFUA_3G06730)-RELATED"/>
    <property type="match status" value="1"/>
</dbReference>
<dbReference type="PRINTS" id="PR00171">
    <property type="entry name" value="SUGRTRNSPORT"/>
</dbReference>
<keyword evidence="6 15" id="KW-0812">Transmembrane</keyword>
<dbReference type="Pfam" id="PF00083">
    <property type="entry name" value="Sugar_tr"/>
    <property type="match status" value="1"/>
</dbReference>
<feature type="transmembrane region" description="Helical" evidence="15">
    <location>
        <begin position="1860"/>
        <end position="1886"/>
    </location>
</feature>
<feature type="transmembrane region" description="Helical" evidence="15">
    <location>
        <begin position="2331"/>
        <end position="2350"/>
    </location>
</feature>
<dbReference type="SUPFAM" id="SSF103473">
    <property type="entry name" value="MFS general substrate transporter"/>
    <property type="match status" value="1"/>
</dbReference>
<dbReference type="Pfam" id="PF13086">
    <property type="entry name" value="AAA_11"/>
    <property type="match status" value="1"/>
</dbReference>
<evidence type="ECO:0000259" key="17">
    <source>
        <dbReference type="PROSITE" id="PS51981"/>
    </source>
</evidence>
<feature type="transmembrane region" description="Helical" evidence="15">
    <location>
        <begin position="2162"/>
        <end position="2184"/>
    </location>
</feature>
<keyword evidence="4" id="KW-0813">Transport</keyword>
<dbReference type="FunFam" id="1.20.1250.20:FF:000388">
    <property type="entry name" value="MFS sugar transporter, putative"/>
    <property type="match status" value="1"/>
</dbReference>
<evidence type="ECO:0000313" key="18">
    <source>
        <dbReference type="EMBL" id="CRG82889.1"/>
    </source>
</evidence>
<dbReference type="Proteomes" id="UP000054383">
    <property type="component" value="Unassembled WGS sequence"/>
</dbReference>
<dbReference type="Gene3D" id="1.20.1250.20">
    <property type="entry name" value="MFS general substrate transporter like domains"/>
    <property type="match status" value="2"/>
</dbReference>
<evidence type="ECO:0000256" key="7">
    <source>
        <dbReference type="ARBA" id="ARBA00022723"/>
    </source>
</evidence>
<feature type="transmembrane region" description="Helical" evidence="15">
    <location>
        <begin position="1906"/>
        <end position="1924"/>
    </location>
</feature>
<dbReference type="InterPro" id="IPR003663">
    <property type="entry name" value="Sugar/inositol_transpt"/>
</dbReference>
<feature type="transmembrane region" description="Helical" evidence="15">
    <location>
        <begin position="2228"/>
        <end position="2251"/>
    </location>
</feature>
<dbReference type="Gene3D" id="3.40.50.300">
    <property type="entry name" value="P-loop containing nucleotide triphosphate hydrolases"/>
    <property type="match status" value="2"/>
</dbReference>
<keyword evidence="9" id="KW-0067">ATP-binding</keyword>
<keyword evidence="13 15" id="KW-0472">Membrane</keyword>
<evidence type="ECO:0000259" key="16">
    <source>
        <dbReference type="PROSITE" id="PS50850"/>
    </source>
</evidence>
<feature type="domain" description="RZ-type" evidence="17">
    <location>
        <begin position="1756"/>
        <end position="1831"/>
    </location>
</feature>
<dbReference type="CDD" id="cd18808">
    <property type="entry name" value="SF1_C_Upf1"/>
    <property type="match status" value="1"/>
</dbReference>
<proteinExistence type="inferred from homology"/>
<evidence type="ECO:0000256" key="2">
    <source>
        <dbReference type="ARBA" id="ARBA00004496"/>
    </source>
</evidence>
<dbReference type="PANTHER" id="PTHR48022">
    <property type="entry name" value="PLASTIDIC GLUCOSE TRANSPORTER 4"/>
    <property type="match status" value="1"/>
</dbReference>
<evidence type="ECO:0000256" key="8">
    <source>
        <dbReference type="ARBA" id="ARBA00022771"/>
    </source>
</evidence>
<dbReference type="FunFam" id="1.20.1250.20:FF:000451">
    <property type="entry name" value="MFS sugar transporter, putative"/>
    <property type="match status" value="1"/>
</dbReference>
<dbReference type="Pfam" id="PF13087">
    <property type="entry name" value="AAA_12"/>
    <property type="match status" value="1"/>
</dbReference>